<evidence type="ECO:0000256" key="3">
    <source>
        <dbReference type="ARBA" id="ARBA00022729"/>
    </source>
</evidence>
<dbReference type="SUPFAM" id="SSF52058">
    <property type="entry name" value="L domain-like"/>
    <property type="match status" value="1"/>
</dbReference>
<feature type="domain" description="Protein kinase" evidence="11">
    <location>
        <begin position="440"/>
        <end position="709"/>
    </location>
</feature>
<feature type="chain" id="PRO_5041257897" description="Protein kinase domain-containing protein" evidence="10">
    <location>
        <begin position="32"/>
        <end position="736"/>
    </location>
</feature>
<dbReference type="PROSITE" id="PS50011">
    <property type="entry name" value="PROTEIN_KINASE_DOM"/>
    <property type="match status" value="1"/>
</dbReference>
<sequence>MGRRRNPFGFQLSGFGFAVLILLLKIHECVSLSVEGLALLRFRERVNNDPNRAFANWDPSDTNPCMWLGVHCVDGKVQMLNLEGLWLEGVLGPELGELSHLRSLVLYRNRFSGFIPKEIGRLKMLELLDLRNNNLSGRIPAEIRMMPSLKHLLVSGNKIIPPKHEEFDLLPEPQLDENLVSGNKIIPSKPVELDLLPELQLDEDLTFASRTGRDCINTKFGHCIWESSLQQLKKAGSFIIPMVGTILQYLDVSPLSKFGKHYLQGDKENCCHNLPSSAEQFIVKDVDDMVNIARRRRLLQSSYNLPAAPVSSTELSQLTAPFTLSSGAFPAVNKHSPLPSKPSLPSPPDLSLSSPNPNTKSPQKPVHQPSAHHSPERNYFYAIPGVAFLFVLCALMIYICRKKAAKAIAPWKTGISGQLQKALVTGVSKLNRAELEAASEDFSNILDTFPGCKVYKGTLSSGVEIAVASTTIASSKEWSRHAEVAFKKTIEKLSRINHKNFINILGYCQEDEPFTRMMVFEYAPNGYLYEHLHVKEVEHLDWNARVRIIMGVAYCLEHMHHALNPPLVHPHLHSSSILLTEDYAAKIADISFWMDLTTKSKIADAEQSEHSQLHPEADPESNVYSFGIMLLEIISGKVPYNEEQGSLVNWATEYLNGQKRISYMIDPSLKSFKNNELDVICEIIQECINEEPKQRPTMKDIVSSLRNVIAVSPDQATPKLSPLWWAELQILSVEAS</sequence>
<feature type="signal peptide" evidence="10">
    <location>
        <begin position="1"/>
        <end position="31"/>
    </location>
</feature>
<dbReference type="GO" id="GO:0012505">
    <property type="term" value="C:endomembrane system"/>
    <property type="evidence" value="ECO:0007669"/>
    <property type="project" value="UniProtKB-SubCell"/>
</dbReference>
<keyword evidence="4" id="KW-0677">Repeat</keyword>
<reference evidence="12 13" key="1">
    <citation type="journal article" date="2023" name="BMC Biotechnol.">
        <title>Vitis rotundifolia cv Carlos genome sequencing.</title>
        <authorList>
            <person name="Huff M."/>
            <person name="Hulse-Kemp A."/>
            <person name="Scheffler B."/>
            <person name="Youngblood R."/>
            <person name="Simpson S."/>
            <person name="Babiker E."/>
            <person name="Staton M."/>
        </authorList>
    </citation>
    <scope>NUCLEOTIDE SEQUENCE [LARGE SCALE GENOMIC DNA]</scope>
    <source>
        <tissue evidence="12">Leaf</tissue>
    </source>
</reference>
<keyword evidence="5 9" id="KW-1133">Transmembrane helix</keyword>
<keyword evidence="13" id="KW-1185">Reference proteome</keyword>
<accession>A0AA38YJ81</accession>
<keyword evidence="2 9" id="KW-0812">Transmembrane</keyword>
<dbReference type="GO" id="GO:0004672">
    <property type="term" value="F:protein kinase activity"/>
    <property type="evidence" value="ECO:0007669"/>
    <property type="project" value="InterPro"/>
</dbReference>
<gene>
    <name evidence="12" type="ORF">PVL29_025240</name>
</gene>
<evidence type="ECO:0000313" key="12">
    <source>
        <dbReference type="EMBL" id="KAJ9671435.1"/>
    </source>
</evidence>
<dbReference type="AlphaFoldDB" id="A0AA38YJ81"/>
<evidence type="ECO:0000256" key="10">
    <source>
        <dbReference type="SAM" id="SignalP"/>
    </source>
</evidence>
<dbReference type="Pfam" id="PF13855">
    <property type="entry name" value="LRR_8"/>
    <property type="match status" value="1"/>
</dbReference>
<dbReference type="PANTHER" id="PTHR46084:SF1">
    <property type="entry name" value="PROTEIN MALE DISCOVERER 2"/>
    <property type="match status" value="1"/>
</dbReference>
<keyword evidence="3 10" id="KW-0732">Signal</keyword>
<evidence type="ECO:0000256" key="5">
    <source>
        <dbReference type="ARBA" id="ARBA00022989"/>
    </source>
</evidence>
<feature type="region of interest" description="Disordered" evidence="8">
    <location>
        <begin position="335"/>
        <end position="372"/>
    </location>
</feature>
<dbReference type="Gene3D" id="1.10.510.10">
    <property type="entry name" value="Transferase(Phosphotransferase) domain 1"/>
    <property type="match status" value="1"/>
</dbReference>
<comment type="subcellular location">
    <subcellularLocation>
        <location evidence="7">Endomembrane system</location>
        <topology evidence="7">Single-pass type I membrane protein</topology>
    </subcellularLocation>
</comment>
<evidence type="ECO:0000313" key="13">
    <source>
        <dbReference type="Proteomes" id="UP001168098"/>
    </source>
</evidence>
<dbReference type="InterPro" id="IPR011009">
    <property type="entry name" value="Kinase-like_dom_sf"/>
</dbReference>
<evidence type="ECO:0000256" key="4">
    <source>
        <dbReference type="ARBA" id="ARBA00022737"/>
    </source>
</evidence>
<evidence type="ECO:0000259" key="11">
    <source>
        <dbReference type="PROSITE" id="PS50011"/>
    </source>
</evidence>
<evidence type="ECO:0000256" key="6">
    <source>
        <dbReference type="ARBA" id="ARBA00023136"/>
    </source>
</evidence>
<dbReference type="Proteomes" id="UP001168098">
    <property type="component" value="Unassembled WGS sequence"/>
</dbReference>
<feature type="transmembrane region" description="Helical" evidence="9">
    <location>
        <begin position="379"/>
        <end position="400"/>
    </location>
</feature>
<dbReference type="Gene3D" id="3.30.200.20">
    <property type="entry name" value="Phosphorylase Kinase, domain 1"/>
    <property type="match status" value="1"/>
</dbReference>
<evidence type="ECO:0000256" key="8">
    <source>
        <dbReference type="SAM" id="MobiDB-lite"/>
    </source>
</evidence>
<name>A0AA38YJ81_VITRO</name>
<dbReference type="Pfam" id="PF08263">
    <property type="entry name" value="LRRNT_2"/>
    <property type="match status" value="1"/>
</dbReference>
<dbReference type="FunFam" id="3.80.10.10:FF:000129">
    <property type="entry name" value="Leucine-rich repeat receptor-like kinase"/>
    <property type="match status" value="1"/>
</dbReference>
<dbReference type="InterPro" id="IPR001611">
    <property type="entry name" value="Leu-rich_rpt"/>
</dbReference>
<dbReference type="InterPro" id="IPR001245">
    <property type="entry name" value="Ser-Thr/Tyr_kinase_cat_dom"/>
</dbReference>
<evidence type="ECO:0000256" key="1">
    <source>
        <dbReference type="ARBA" id="ARBA00022614"/>
    </source>
</evidence>
<dbReference type="InterPro" id="IPR013210">
    <property type="entry name" value="LRR_N_plant-typ"/>
</dbReference>
<dbReference type="SUPFAM" id="SSF56112">
    <property type="entry name" value="Protein kinase-like (PK-like)"/>
    <property type="match status" value="1"/>
</dbReference>
<comment type="caution">
    <text evidence="12">The sequence shown here is derived from an EMBL/GenBank/DDBJ whole genome shotgun (WGS) entry which is preliminary data.</text>
</comment>
<evidence type="ECO:0000256" key="2">
    <source>
        <dbReference type="ARBA" id="ARBA00022692"/>
    </source>
</evidence>
<organism evidence="12 13">
    <name type="scientific">Vitis rotundifolia</name>
    <name type="common">Muscadine grape</name>
    <dbReference type="NCBI Taxonomy" id="103349"/>
    <lineage>
        <taxon>Eukaryota</taxon>
        <taxon>Viridiplantae</taxon>
        <taxon>Streptophyta</taxon>
        <taxon>Embryophyta</taxon>
        <taxon>Tracheophyta</taxon>
        <taxon>Spermatophyta</taxon>
        <taxon>Magnoliopsida</taxon>
        <taxon>eudicotyledons</taxon>
        <taxon>Gunneridae</taxon>
        <taxon>Pentapetalae</taxon>
        <taxon>rosids</taxon>
        <taxon>Vitales</taxon>
        <taxon>Vitaceae</taxon>
        <taxon>Viteae</taxon>
        <taxon>Vitis</taxon>
    </lineage>
</organism>
<evidence type="ECO:0000256" key="7">
    <source>
        <dbReference type="ARBA" id="ARBA00046288"/>
    </source>
</evidence>
<dbReference type="GO" id="GO:0005524">
    <property type="term" value="F:ATP binding"/>
    <property type="evidence" value="ECO:0007669"/>
    <property type="project" value="InterPro"/>
</dbReference>
<dbReference type="PANTHER" id="PTHR46084">
    <property type="entry name" value="PROTEIN MALE DISCOVERER 2"/>
    <property type="match status" value="1"/>
</dbReference>
<dbReference type="Gene3D" id="3.80.10.10">
    <property type="entry name" value="Ribonuclease Inhibitor"/>
    <property type="match status" value="1"/>
</dbReference>
<keyword evidence="1" id="KW-0433">Leucine-rich repeat</keyword>
<keyword evidence="6 9" id="KW-0472">Membrane</keyword>
<dbReference type="InterPro" id="IPR000719">
    <property type="entry name" value="Prot_kinase_dom"/>
</dbReference>
<feature type="compositionally biased region" description="Pro residues" evidence="8">
    <location>
        <begin position="339"/>
        <end position="348"/>
    </location>
</feature>
<dbReference type="EMBL" id="JARBHA010000019">
    <property type="protein sequence ID" value="KAJ9671435.1"/>
    <property type="molecule type" value="Genomic_DNA"/>
</dbReference>
<dbReference type="InterPro" id="IPR032675">
    <property type="entry name" value="LRR_dom_sf"/>
</dbReference>
<evidence type="ECO:0000256" key="9">
    <source>
        <dbReference type="SAM" id="Phobius"/>
    </source>
</evidence>
<dbReference type="FunFam" id="3.30.200.20:FF:000489">
    <property type="entry name" value="Inactive receptor-like serine/threonine-protein kinase"/>
    <property type="match status" value="1"/>
</dbReference>
<proteinExistence type="predicted"/>
<dbReference type="Pfam" id="PF07714">
    <property type="entry name" value="PK_Tyr_Ser-Thr"/>
    <property type="match status" value="1"/>
</dbReference>
<protein>
    <recommendedName>
        <fullName evidence="11">Protein kinase domain-containing protein</fullName>
    </recommendedName>
</protein>